<evidence type="ECO:0000256" key="8">
    <source>
        <dbReference type="ARBA" id="ARBA00022989"/>
    </source>
</evidence>
<evidence type="ECO:0000256" key="7">
    <source>
        <dbReference type="ARBA" id="ARBA00022946"/>
    </source>
</evidence>
<dbReference type="Proteomes" id="UP000607397">
    <property type="component" value="Unassembled WGS sequence"/>
</dbReference>
<keyword evidence="9 11" id="KW-0472">Membrane</keyword>
<evidence type="ECO:0000256" key="4">
    <source>
        <dbReference type="ARBA" id="ARBA00022670"/>
    </source>
</evidence>
<sequence length="487" mass="51919">MTALIFLAAVVFLGWGFYRSRALGKLGILAWLQSVVLMAPWLGLFGLIGVGIVPNLASILLILVLSIAVYIFLGRQLRALAAQDSAGQGIASVPRAATEEINSPKVESDAEPAVTGTPPPIPDAELKTIQGLLGIDTFFPTEVIPYQDGVIFKGNLRGEAATVHAHLSKKLAAALGDAYRLFLVNNLEGKPVVIVLPKRNDPQPATLTQKLFSLILAVATLATCLETGGLMLEFDLLQAPNRYLESLPLGLGIFGILIFHEVGHQVLARRHGVKFSLPFLIPALQIGSFGALNRFESLVPNRKVLFDVALAGPAVGGIVSLVLLVFGLLLSTSESLFQVPTLFFQSSILVGTLSRVVLGGALQEELVAVHPLVVVGWLGLVITAINLMPAGQLDGGRIVQAIYGRKVAGRTTIFTLIFLAIAALVNPLSLYWAILILFLQRDLERPSLEEITEPDDARAALGLLALFLMVAVLMPLTPSLAGRLGIG</sequence>
<evidence type="ECO:0000256" key="5">
    <source>
        <dbReference type="ARBA" id="ARBA00022692"/>
    </source>
</evidence>
<evidence type="ECO:0000259" key="12">
    <source>
        <dbReference type="Pfam" id="PF02163"/>
    </source>
</evidence>
<dbReference type="GO" id="GO:0008233">
    <property type="term" value="F:peptidase activity"/>
    <property type="evidence" value="ECO:0007669"/>
    <property type="project" value="UniProtKB-KW"/>
</dbReference>
<dbReference type="EMBL" id="WVIC01000010">
    <property type="protein sequence ID" value="NCJ06159.1"/>
    <property type="molecule type" value="Genomic_DNA"/>
</dbReference>
<feature type="transmembrane region" description="Helical" evidence="11">
    <location>
        <begin position="243"/>
        <end position="263"/>
    </location>
</feature>
<organism evidence="13 14">
    <name type="scientific">Petrachloros mirabilis ULC683</name>
    <dbReference type="NCBI Taxonomy" id="2781853"/>
    <lineage>
        <taxon>Bacteria</taxon>
        <taxon>Bacillati</taxon>
        <taxon>Cyanobacteriota</taxon>
        <taxon>Cyanophyceae</taxon>
        <taxon>Synechococcales</taxon>
        <taxon>Petrachlorosaceae</taxon>
        <taxon>Petrachloros</taxon>
        <taxon>Petrachloros mirabilis</taxon>
    </lineage>
</organism>
<dbReference type="GO" id="GO:0016020">
    <property type="term" value="C:membrane"/>
    <property type="evidence" value="ECO:0007669"/>
    <property type="project" value="UniProtKB-SubCell"/>
</dbReference>
<keyword evidence="4 13" id="KW-0645">Protease</keyword>
<protein>
    <submittedName>
        <fullName evidence="13">Site-2 protease family protein</fullName>
    </submittedName>
</protein>
<evidence type="ECO:0000256" key="9">
    <source>
        <dbReference type="ARBA" id="ARBA00023136"/>
    </source>
</evidence>
<comment type="similarity">
    <text evidence="3">Belongs to the peptidase M50B family.</text>
</comment>
<dbReference type="GO" id="GO:0006508">
    <property type="term" value="P:proteolysis"/>
    <property type="evidence" value="ECO:0007669"/>
    <property type="project" value="UniProtKB-KW"/>
</dbReference>
<keyword evidence="6" id="KW-0378">Hydrolase</keyword>
<proteinExistence type="inferred from homology"/>
<feature type="transmembrane region" description="Helical" evidence="11">
    <location>
        <begin position="412"/>
        <end position="439"/>
    </location>
</feature>
<name>A0A8K2A7F8_9CYAN</name>
<feature type="domain" description="Peptidase M50" evidence="12">
    <location>
        <begin position="251"/>
        <end position="407"/>
    </location>
</feature>
<dbReference type="InterPro" id="IPR008915">
    <property type="entry name" value="Peptidase_M50"/>
</dbReference>
<comment type="cofactor">
    <cofactor evidence="1">
        <name>Zn(2+)</name>
        <dbReference type="ChEBI" id="CHEBI:29105"/>
    </cofactor>
</comment>
<keyword evidence="8 11" id="KW-1133">Transmembrane helix</keyword>
<keyword evidence="14" id="KW-1185">Reference proteome</keyword>
<evidence type="ECO:0000313" key="13">
    <source>
        <dbReference type="EMBL" id="NCJ06159.1"/>
    </source>
</evidence>
<comment type="caution">
    <text evidence="13">The sequence shown here is derived from an EMBL/GenBank/DDBJ whole genome shotgun (WGS) entry which is preliminary data.</text>
</comment>
<feature type="transmembrane region" description="Helical" evidence="11">
    <location>
        <begin position="304"/>
        <end position="330"/>
    </location>
</feature>
<comment type="subcellular location">
    <subcellularLocation>
        <location evidence="2">Membrane</location>
        <topology evidence="2">Multi-pass membrane protein</topology>
    </subcellularLocation>
</comment>
<dbReference type="PANTHER" id="PTHR31412:SF0">
    <property type="entry name" value="ZINC METALLOPROTEASE EGY1, CHLOROPLASTIC-RELATED"/>
    <property type="match status" value="1"/>
</dbReference>
<dbReference type="CDD" id="cd06160">
    <property type="entry name" value="S2P-M50_like_2"/>
    <property type="match status" value="1"/>
</dbReference>
<dbReference type="Pfam" id="PF02163">
    <property type="entry name" value="Peptidase_M50"/>
    <property type="match status" value="1"/>
</dbReference>
<keyword evidence="7" id="KW-0809">Transit peptide</keyword>
<feature type="transmembrane region" description="Helical" evidence="11">
    <location>
        <begin position="368"/>
        <end position="391"/>
    </location>
</feature>
<evidence type="ECO:0000256" key="6">
    <source>
        <dbReference type="ARBA" id="ARBA00022801"/>
    </source>
</evidence>
<keyword evidence="5 11" id="KW-0812">Transmembrane</keyword>
<evidence type="ECO:0000256" key="11">
    <source>
        <dbReference type="SAM" id="Phobius"/>
    </source>
</evidence>
<dbReference type="AlphaFoldDB" id="A0A8K2A7F8"/>
<dbReference type="InterPro" id="IPR044838">
    <property type="entry name" value="EGY1-like"/>
</dbReference>
<evidence type="ECO:0000256" key="1">
    <source>
        <dbReference type="ARBA" id="ARBA00001947"/>
    </source>
</evidence>
<feature type="transmembrane region" description="Helical" evidence="11">
    <location>
        <begin position="459"/>
        <end position="481"/>
    </location>
</feature>
<feature type="transmembrane region" description="Helical" evidence="11">
    <location>
        <begin position="342"/>
        <end position="362"/>
    </location>
</feature>
<evidence type="ECO:0000256" key="10">
    <source>
        <dbReference type="SAM" id="MobiDB-lite"/>
    </source>
</evidence>
<evidence type="ECO:0000256" key="3">
    <source>
        <dbReference type="ARBA" id="ARBA00007931"/>
    </source>
</evidence>
<feature type="region of interest" description="Disordered" evidence="10">
    <location>
        <begin position="101"/>
        <end position="120"/>
    </location>
</feature>
<accession>A0A8K2A7F8</accession>
<evidence type="ECO:0000256" key="2">
    <source>
        <dbReference type="ARBA" id="ARBA00004141"/>
    </source>
</evidence>
<reference evidence="13" key="1">
    <citation type="submission" date="2019-12" db="EMBL/GenBank/DDBJ databases">
        <title>High-Quality draft genome sequences of three cyanobacteria isolated from the limestone walls of the Old Cathedral of Coimbra.</title>
        <authorList>
            <person name="Tiago I."/>
            <person name="Soares F."/>
            <person name="Portugal A."/>
        </authorList>
    </citation>
    <scope>NUCLEOTIDE SEQUENCE [LARGE SCALE GENOMIC DNA]</scope>
    <source>
        <strain evidence="13">C</strain>
    </source>
</reference>
<feature type="transmembrane region" description="Helical" evidence="11">
    <location>
        <begin position="40"/>
        <end position="73"/>
    </location>
</feature>
<dbReference type="PANTHER" id="PTHR31412">
    <property type="entry name" value="ZINC METALLOPROTEASE EGY1"/>
    <property type="match status" value="1"/>
</dbReference>
<dbReference type="RefSeq" id="WP_161824642.1">
    <property type="nucleotide sequence ID" value="NZ_WVIC01000010.1"/>
</dbReference>
<evidence type="ECO:0000313" key="14">
    <source>
        <dbReference type="Proteomes" id="UP000607397"/>
    </source>
</evidence>
<feature type="transmembrane region" description="Helical" evidence="11">
    <location>
        <begin position="211"/>
        <end position="231"/>
    </location>
</feature>
<gene>
    <name evidence="13" type="ORF">GS597_06430</name>
</gene>